<evidence type="ECO:0000256" key="1">
    <source>
        <dbReference type="ARBA" id="ARBA00022630"/>
    </source>
</evidence>
<sequence length="368" mass="38361">MGNSSEGDSVVGIIGGGSAGMSCALWLKYLGLAPLIIERNAALGGQLLNTNRINRWVLGLPGRTGPELSKLYSEHIVEENIHVICNTQLVAVETTAAGYRLILQDADRHQTSMLVQALVIATGIRAVGGEVFSGMPGFGSLDAAGLVGCFPTDHLDAMECLRGKTVAVIGGGDNAHFTVKDVASVAALTYLLIRSSPKAQKIIRQEVNALIEQGRVVEYLETEAFAFRVSVLSPLPFPGSAAILDTISAGETPALPGGGERLPFRQAQDGIEISLNQPGSMTAKINVDKVFMRIGFAPNSEFLNTLGPLADIGTQADGYLCIDSCQRTSLASVYAIGDVAGPGLQSVVTAIAQGAIAARAIAEDISSG</sequence>
<proteinExistence type="predicted"/>
<dbReference type="InterPro" id="IPR023753">
    <property type="entry name" value="FAD/NAD-binding_dom"/>
</dbReference>
<dbReference type="InterPro" id="IPR036188">
    <property type="entry name" value="FAD/NAD-bd_sf"/>
</dbReference>
<feature type="domain" description="FAD/NAD(P)-binding" evidence="3">
    <location>
        <begin position="280"/>
        <end position="354"/>
    </location>
</feature>
<evidence type="ECO:0000313" key="5">
    <source>
        <dbReference type="Proteomes" id="UP000249396"/>
    </source>
</evidence>
<dbReference type="SUPFAM" id="SSF51905">
    <property type="entry name" value="FAD/NAD(P)-binding domain"/>
    <property type="match status" value="1"/>
</dbReference>
<gene>
    <name evidence="4" type="ORF">DM484_28675</name>
</gene>
<evidence type="ECO:0000313" key="4">
    <source>
        <dbReference type="EMBL" id="PZN70212.1"/>
    </source>
</evidence>
<evidence type="ECO:0000259" key="3">
    <source>
        <dbReference type="Pfam" id="PF07992"/>
    </source>
</evidence>
<dbReference type="Pfam" id="PF07992">
    <property type="entry name" value="Pyr_redox_2"/>
    <property type="match status" value="2"/>
</dbReference>
<protein>
    <recommendedName>
        <fullName evidence="3">FAD/NAD(P)-binding domain-containing protein</fullName>
    </recommendedName>
</protein>
<dbReference type="PANTHER" id="PTHR48105">
    <property type="entry name" value="THIOREDOXIN REDUCTASE 1-RELATED-RELATED"/>
    <property type="match status" value="1"/>
</dbReference>
<keyword evidence="2" id="KW-0560">Oxidoreductase</keyword>
<keyword evidence="1" id="KW-0285">Flavoprotein</keyword>
<accession>A0A2W4QDB4</accession>
<dbReference type="Gene3D" id="3.50.50.60">
    <property type="entry name" value="FAD/NAD(P)-binding domain"/>
    <property type="match status" value="4"/>
</dbReference>
<dbReference type="InterPro" id="IPR050097">
    <property type="entry name" value="Ferredoxin-NADP_redctase_2"/>
</dbReference>
<dbReference type="AlphaFoldDB" id="A0A2W4QDB4"/>
<dbReference type="PRINTS" id="PR00469">
    <property type="entry name" value="PNDRDTASEII"/>
</dbReference>
<evidence type="ECO:0000256" key="2">
    <source>
        <dbReference type="ARBA" id="ARBA00023002"/>
    </source>
</evidence>
<organism evidence="4 5">
    <name type="scientific">Candidatus Methylumidiphilus alinenensis</name>
    <dbReference type="NCBI Taxonomy" id="2202197"/>
    <lineage>
        <taxon>Bacteria</taxon>
        <taxon>Pseudomonadati</taxon>
        <taxon>Pseudomonadota</taxon>
        <taxon>Gammaproteobacteria</taxon>
        <taxon>Methylococcales</taxon>
        <taxon>Candidatus Methylumidiphilus</taxon>
    </lineage>
</organism>
<dbReference type="PRINTS" id="PR00368">
    <property type="entry name" value="FADPNR"/>
</dbReference>
<dbReference type="GO" id="GO:0016491">
    <property type="term" value="F:oxidoreductase activity"/>
    <property type="evidence" value="ECO:0007669"/>
    <property type="project" value="UniProtKB-KW"/>
</dbReference>
<dbReference type="Proteomes" id="UP000249396">
    <property type="component" value="Unassembled WGS sequence"/>
</dbReference>
<dbReference type="EMBL" id="QJPH01000560">
    <property type="protein sequence ID" value="PZN70212.1"/>
    <property type="molecule type" value="Genomic_DNA"/>
</dbReference>
<comment type="caution">
    <text evidence="4">The sequence shown here is derived from an EMBL/GenBank/DDBJ whole genome shotgun (WGS) entry which is preliminary data.</text>
</comment>
<name>A0A2W4QDB4_9GAMM</name>
<reference evidence="4 5" key="1">
    <citation type="journal article" date="2018" name="Aquat. Microb. Ecol.">
        <title>Gammaproteobacterial methanotrophs dominate.</title>
        <authorList>
            <person name="Rissanen A.J."/>
            <person name="Saarenheimo J."/>
            <person name="Tiirola M."/>
            <person name="Peura S."/>
            <person name="Aalto S.L."/>
            <person name="Karvinen A."/>
            <person name="Nykanen H."/>
        </authorList>
    </citation>
    <scope>NUCLEOTIDE SEQUENCE [LARGE SCALE GENOMIC DNA]</scope>
    <source>
        <strain evidence="4">AMbin10</strain>
    </source>
</reference>
<feature type="domain" description="FAD/NAD(P)-binding" evidence="3">
    <location>
        <begin position="12"/>
        <end position="173"/>
    </location>
</feature>